<evidence type="ECO:0000313" key="1">
    <source>
        <dbReference type="EMBL" id="KAJ0191658.1"/>
    </source>
</evidence>
<sequence>MDGFQCYVMLRKDAKIICRIRCSEPSIAINGIWDINEIIKQVYLPTGLSSTHIQPVSENMYQKEEWHTFMRFLKQYKKEGCVLRTKTRYERVSGTLWITFRNLKLAFPIYNSDVLDAIQIVICQIPKRVFNQLGT</sequence>
<reference evidence="1 2" key="1">
    <citation type="journal article" date="2017" name="Nat. Commun.">
        <title>Genome assembly with in vitro proximity ligation data and whole-genome triplication in lettuce.</title>
        <authorList>
            <person name="Reyes-Chin-Wo S."/>
            <person name="Wang Z."/>
            <person name="Yang X."/>
            <person name="Kozik A."/>
            <person name="Arikit S."/>
            <person name="Song C."/>
            <person name="Xia L."/>
            <person name="Froenicke L."/>
            <person name="Lavelle D.O."/>
            <person name="Truco M.J."/>
            <person name="Xia R."/>
            <person name="Zhu S."/>
            <person name="Xu C."/>
            <person name="Xu H."/>
            <person name="Xu X."/>
            <person name="Cox K."/>
            <person name="Korf I."/>
            <person name="Meyers B.C."/>
            <person name="Michelmore R.W."/>
        </authorList>
    </citation>
    <scope>NUCLEOTIDE SEQUENCE [LARGE SCALE GENOMIC DNA]</scope>
    <source>
        <strain evidence="2">cv. Salinas</strain>
        <tissue evidence="1">Seedlings</tissue>
    </source>
</reference>
<protein>
    <submittedName>
        <fullName evidence="1">Uncharacterized protein</fullName>
    </submittedName>
</protein>
<dbReference type="AlphaFoldDB" id="A0A9R1URG2"/>
<name>A0A9R1URG2_LACSA</name>
<organism evidence="1 2">
    <name type="scientific">Lactuca sativa</name>
    <name type="common">Garden lettuce</name>
    <dbReference type="NCBI Taxonomy" id="4236"/>
    <lineage>
        <taxon>Eukaryota</taxon>
        <taxon>Viridiplantae</taxon>
        <taxon>Streptophyta</taxon>
        <taxon>Embryophyta</taxon>
        <taxon>Tracheophyta</taxon>
        <taxon>Spermatophyta</taxon>
        <taxon>Magnoliopsida</taxon>
        <taxon>eudicotyledons</taxon>
        <taxon>Gunneridae</taxon>
        <taxon>Pentapetalae</taxon>
        <taxon>asterids</taxon>
        <taxon>campanulids</taxon>
        <taxon>Asterales</taxon>
        <taxon>Asteraceae</taxon>
        <taxon>Cichorioideae</taxon>
        <taxon>Cichorieae</taxon>
        <taxon>Lactucinae</taxon>
        <taxon>Lactuca</taxon>
    </lineage>
</organism>
<gene>
    <name evidence="1" type="ORF">LSAT_V11C800435420</name>
</gene>
<keyword evidence="2" id="KW-1185">Reference proteome</keyword>
<dbReference type="EMBL" id="NBSK02000008">
    <property type="protein sequence ID" value="KAJ0191658.1"/>
    <property type="molecule type" value="Genomic_DNA"/>
</dbReference>
<proteinExistence type="predicted"/>
<comment type="caution">
    <text evidence="1">The sequence shown here is derived from an EMBL/GenBank/DDBJ whole genome shotgun (WGS) entry which is preliminary data.</text>
</comment>
<accession>A0A9R1URG2</accession>
<evidence type="ECO:0000313" key="2">
    <source>
        <dbReference type="Proteomes" id="UP000235145"/>
    </source>
</evidence>
<dbReference type="Proteomes" id="UP000235145">
    <property type="component" value="Unassembled WGS sequence"/>
</dbReference>